<proteinExistence type="predicted"/>
<evidence type="ECO:0000313" key="3">
    <source>
        <dbReference type="Proteomes" id="UP001188597"/>
    </source>
</evidence>
<reference evidence="2" key="1">
    <citation type="submission" date="2022-12" db="EMBL/GenBank/DDBJ databases">
        <title>Draft genome assemblies for two species of Escallonia (Escalloniales).</title>
        <authorList>
            <person name="Chanderbali A."/>
            <person name="Dervinis C."/>
            <person name="Anghel I."/>
            <person name="Soltis D."/>
            <person name="Soltis P."/>
            <person name="Zapata F."/>
        </authorList>
    </citation>
    <scope>NUCLEOTIDE SEQUENCE</scope>
    <source>
        <strain evidence="2">UCBG64.0493</strain>
        <tissue evidence="2">Leaf</tissue>
    </source>
</reference>
<dbReference type="Proteomes" id="UP001188597">
    <property type="component" value="Unassembled WGS sequence"/>
</dbReference>
<organism evidence="2 3">
    <name type="scientific">Escallonia herrerae</name>
    <dbReference type="NCBI Taxonomy" id="1293975"/>
    <lineage>
        <taxon>Eukaryota</taxon>
        <taxon>Viridiplantae</taxon>
        <taxon>Streptophyta</taxon>
        <taxon>Embryophyta</taxon>
        <taxon>Tracheophyta</taxon>
        <taxon>Spermatophyta</taxon>
        <taxon>Magnoliopsida</taxon>
        <taxon>eudicotyledons</taxon>
        <taxon>Gunneridae</taxon>
        <taxon>Pentapetalae</taxon>
        <taxon>asterids</taxon>
        <taxon>campanulids</taxon>
        <taxon>Escalloniales</taxon>
        <taxon>Escalloniaceae</taxon>
        <taxon>Escallonia</taxon>
    </lineage>
</organism>
<keyword evidence="3" id="KW-1185">Reference proteome</keyword>
<dbReference type="InterPro" id="IPR004457">
    <property type="entry name" value="Znf_ZPR1"/>
</dbReference>
<protein>
    <recommendedName>
        <fullName evidence="1">Zinc finger ZPR1-type domain-containing protein</fullName>
    </recommendedName>
</protein>
<dbReference type="InterPro" id="IPR042452">
    <property type="entry name" value="ZPR1_Znf1/2"/>
</dbReference>
<accession>A0AA88XM27</accession>
<dbReference type="InterPro" id="IPR040141">
    <property type="entry name" value="ZPR1"/>
</dbReference>
<dbReference type="AlphaFoldDB" id="A0AA88XM27"/>
<dbReference type="PANTHER" id="PTHR10876:SF0">
    <property type="entry name" value="ZINC FINGER PROTEIN ZPR1"/>
    <property type="match status" value="1"/>
</dbReference>
<name>A0AA88XM27_9ASTE</name>
<dbReference type="GO" id="GO:0008270">
    <property type="term" value="F:zinc ion binding"/>
    <property type="evidence" value="ECO:0007669"/>
    <property type="project" value="InterPro"/>
</dbReference>
<dbReference type="EMBL" id="JAVXUP010000039">
    <property type="protein sequence ID" value="KAK3041210.1"/>
    <property type="molecule type" value="Genomic_DNA"/>
</dbReference>
<gene>
    <name evidence="2" type="ORF">RJ639_028470</name>
</gene>
<dbReference type="GO" id="GO:0005634">
    <property type="term" value="C:nucleus"/>
    <property type="evidence" value="ECO:0007669"/>
    <property type="project" value="TreeGrafter"/>
</dbReference>
<dbReference type="Pfam" id="PF03367">
    <property type="entry name" value="Zn_ribbon_ZPR1"/>
    <property type="match status" value="1"/>
</dbReference>
<sequence length="73" mass="8130">MFKLQNRKDIPYFQEVIVMASSCDGCGYRNSELKPGGCIPAKGKKVTVRVTNIGDLSRDVIKKRTGNRVGVVW</sequence>
<dbReference type="SMART" id="SM00709">
    <property type="entry name" value="Zpr1"/>
    <property type="match status" value="1"/>
</dbReference>
<evidence type="ECO:0000313" key="2">
    <source>
        <dbReference type="EMBL" id="KAK3041210.1"/>
    </source>
</evidence>
<dbReference type="Gene3D" id="2.20.25.420">
    <property type="entry name" value="ZPR1, zinc finger domain"/>
    <property type="match status" value="1"/>
</dbReference>
<comment type="caution">
    <text evidence="2">The sequence shown here is derived from an EMBL/GenBank/DDBJ whole genome shotgun (WGS) entry which is preliminary data.</text>
</comment>
<dbReference type="PANTHER" id="PTHR10876">
    <property type="entry name" value="ZINC FINGER PROTEIN ZPR1"/>
    <property type="match status" value="1"/>
</dbReference>
<evidence type="ECO:0000259" key="1">
    <source>
        <dbReference type="SMART" id="SM00709"/>
    </source>
</evidence>
<feature type="domain" description="Zinc finger ZPR1-type" evidence="1">
    <location>
        <begin position="5"/>
        <end position="73"/>
    </location>
</feature>